<gene>
    <name evidence="3" type="ORF">GMA92_09295</name>
</gene>
<dbReference type="InterPro" id="IPR043519">
    <property type="entry name" value="NT_sf"/>
</dbReference>
<dbReference type="Pfam" id="PF18765">
    <property type="entry name" value="Polbeta"/>
    <property type="match status" value="1"/>
</dbReference>
<dbReference type="Proteomes" id="UP000487649">
    <property type="component" value="Unassembled WGS sequence"/>
</dbReference>
<protein>
    <submittedName>
        <fullName evidence="3">DUF4037 domain-containing protein</fullName>
    </submittedName>
</protein>
<dbReference type="OrthoDB" id="5176171at2"/>
<dbReference type="Gene3D" id="3.30.460.10">
    <property type="entry name" value="Beta Polymerase, domain 2"/>
    <property type="match status" value="1"/>
</dbReference>
<evidence type="ECO:0000259" key="1">
    <source>
        <dbReference type="Pfam" id="PF13228"/>
    </source>
</evidence>
<evidence type="ECO:0000313" key="4">
    <source>
        <dbReference type="Proteomes" id="UP000487649"/>
    </source>
</evidence>
<dbReference type="AlphaFoldDB" id="A0A173RL19"/>
<dbReference type="RefSeq" id="WP_006785709.1">
    <property type="nucleotide sequence ID" value="NZ_CABJBH010000003.1"/>
</dbReference>
<reference evidence="3 4" key="1">
    <citation type="journal article" date="2019" name="Nat. Med.">
        <title>A library of human gut bacterial isolates paired with longitudinal multiomics data enables mechanistic microbiome research.</title>
        <authorList>
            <person name="Poyet M."/>
            <person name="Groussin M."/>
            <person name="Gibbons S.M."/>
            <person name="Avila-Pacheco J."/>
            <person name="Jiang X."/>
            <person name="Kearney S.M."/>
            <person name="Perrotta A.R."/>
            <person name="Berdy B."/>
            <person name="Zhao S."/>
            <person name="Lieberman T.D."/>
            <person name="Swanson P.K."/>
            <person name="Smith M."/>
            <person name="Roesemann S."/>
            <person name="Alexander J.E."/>
            <person name="Rich S.A."/>
            <person name="Livny J."/>
            <person name="Vlamakis H."/>
            <person name="Clish C."/>
            <person name="Bullock K."/>
            <person name="Deik A."/>
            <person name="Scott J."/>
            <person name="Pierce K.A."/>
            <person name="Xavier R.J."/>
            <person name="Alm E.J."/>
        </authorList>
    </citation>
    <scope>NUCLEOTIDE SEQUENCE [LARGE SCALE GENOMIC DNA]</scope>
    <source>
        <strain evidence="3 4">BIOML-A198</strain>
    </source>
</reference>
<dbReference type="GeneID" id="60059445"/>
<name>A0A173RL19_9FIRM</name>
<dbReference type="InterPro" id="IPR025117">
    <property type="entry name" value="DUF4037"/>
</dbReference>
<organism evidence="3 4">
    <name type="scientific">Turicibacter sanguinis</name>
    <dbReference type="NCBI Taxonomy" id="154288"/>
    <lineage>
        <taxon>Bacteria</taxon>
        <taxon>Bacillati</taxon>
        <taxon>Bacillota</taxon>
        <taxon>Erysipelotrichia</taxon>
        <taxon>Erysipelotrichales</taxon>
        <taxon>Turicibacteraceae</taxon>
        <taxon>Turicibacter</taxon>
    </lineage>
</organism>
<dbReference type="Pfam" id="PF13228">
    <property type="entry name" value="DUF4037"/>
    <property type="match status" value="1"/>
</dbReference>
<dbReference type="SUPFAM" id="SSF81301">
    <property type="entry name" value="Nucleotidyltransferase"/>
    <property type="match status" value="1"/>
</dbReference>
<accession>A0A173RL19</accession>
<comment type="caution">
    <text evidence="3">The sequence shown here is derived from an EMBL/GenBank/DDBJ whole genome shotgun (WGS) entry which is preliminary data.</text>
</comment>
<evidence type="ECO:0000259" key="2">
    <source>
        <dbReference type="Pfam" id="PF18765"/>
    </source>
</evidence>
<feature type="domain" description="DUF4037" evidence="1">
    <location>
        <begin position="120"/>
        <end position="211"/>
    </location>
</feature>
<evidence type="ECO:0000313" key="3">
    <source>
        <dbReference type="EMBL" id="MTK21615.1"/>
    </source>
</evidence>
<feature type="domain" description="Polymerase beta nucleotidyltransferase" evidence="2">
    <location>
        <begin position="6"/>
        <end position="65"/>
    </location>
</feature>
<sequence length="268" mass="30837">MEGIIKQLIEEYRKLEEVEAITIAGSRAANRSDEQSDIDIDLFITAPISVEKRRNIATKFSSNMEIDNRFFGTGDEFFLKDYPIEIDVCLFDWQDIVSGLKRVMEDYQASTGYTTCFVHNVVNAQIVFDRHGEFSKTQEKYKTSYPKTLKQNIIRMNYPILRQCFSSYEAQIKKAITRGDLNSVNHRVTAFLASYYDILFAVNEMFHPGEKRLLHILMHQCDKCPEHLQQNVEALIQSVGVDSNSVLACLTSLVDELDVLLKQENLLD</sequence>
<dbReference type="InterPro" id="IPR041633">
    <property type="entry name" value="Polbeta"/>
</dbReference>
<proteinExistence type="predicted"/>
<dbReference type="EMBL" id="WMQE01000019">
    <property type="protein sequence ID" value="MTK21615.1"/>
    <property type="molecule type" value="Genomic_DNA"/>
</dbReference>